<feature type="compositionally biased region" description="Basic and acidic residues" evidence="1">
    <location>
        <begin position="209"/>
        <end position="223"/>
    </location>
</feature>
<feature type="compositionally biased region" description="Polar residues" evidence="1">
    <location>
        <begin position="189"/>
        <end position="201"/>
    </location>
</feature>
<feature type="compositionally biased region" description="Low complexity" evidence="1">
    <location>
        <begin position="565"/>
        <end position="575"/>
    </location>
</feature>
<feature type="compositionally biased region" description="Polar residues" evidence="1">
    <location>
        <begin position="1044"/>
        <end position="1063"/>
    </location>
</feature>
<feature type="compositionally biased region" description="Polar residues" evidence="1">
    <location>
        <begin position="929"/>
        <end position="939"/>
    </location>
</feature>
<feature type="compositionally biased region" description="Low complexity" evidence="1">
    <location>
        <begin position="918"/>
        <end position="928"/>
    </location>
</feature>
<sequence length="1627" mass="177448">MATPITRAPSEDDLSSPDPLNDNLSSALYPSTNRVTRSQRSQRLFSVGGPGTSPRKQMFELEVGDNRKPQRLLVTVEAEDEYENVGRRLFNAQTPSLRRGTTTTTIPLGGDKRATAIKTPARRGRPPKNATPGPSGAGTGTTTRKRKGTPRGTPRPARKPKIGDSDDLNSDMTIPQGTPKSIMRRPRGSSRQGSTDPAPSTTRRRGRPRKVDFNPDETIHTIEDFDQVVPPSDDVLAAGMQQMDVDSTPAREQPTENVPESDGDIWMATMDDETTPRPRNHGDTRQRRVSSPSRPQKSPTPFDSDDGNEPAYDNYDFGPGPASDISSLVGDDAHSSSGSRDREMDTVAQGEDFSMIFANSIPSLKSSMGVQASGPEDFGDETNMIINQTLESLRQSGALRPDDEDEEDEVVGIPTQQAEESRMEVEHDVTLHTSPSTRIEALMDSLVDNSVDINNQTIPDVTGEVNVESIVDMSAVTHSPVDLPSLPTPRLRAPSSAAGSDGTPSKGNQSPAWIRSSPRRKSIPLGRKLLESKARQMDDSFSSIPSKILAAATPAKKASRRSSTSRRSSGVRRSSMANEEDSAAYEDDFSEIPEEYLEAATPGRTLQRVDETEVNEEEEVEVEAQEDRKMEEVELAEEEPPKPSPTKSADRSNANAFTRSDSSRMLTPDDTLSSNEVPVPDSDGKTIDAPQTSPLAEQSHLPGDTSKVGGEGRSRSRSSSSAAGQHHLPAESSPLASHSYLPEQRSSSPMAEETFLPDQRSSPMAEQTFLPDQRSSSPVAEQTHLPEGSSPPVVDQSHYPERSSSPAAEEADEPVAPPEKNAVRRNSVRSSSLPVGDLTTNLPRTANEYITPVGPASSPIPAPTGNLLAPRAPSPEAGFRPTLSPIVRAGRALQSVTSDASSPPRQNSLGSPFRPTTSSSQLQPQSASKPRNSWTQPLSNLIQAGAQFFQSPTRLLAQPSVPQSVNQSQPPYEDPFGAEDSHIGQPSFMEALAKSVRSSSPSRATARPRSMSGSLRAAPADEADEMSWMQEEPAPREQPFAPSRSVNSSMDAIGNSFGSQQRSFEARPNLEAQRSFESQPGFERQDYDAGDETEVEEQEPEEEEEPEEDYAEEEEDDDIWAVEASRPASQSSRQRDFGKQSVQSIPARRAAPSPWKRGPESPKKPPVFTPAASRAHDLMADDAEIEDFSMLSQQRSRQKQIPHKALNMAQHSSAKKDLSAFFSSPALLPGTEGVRDILDAKKRQNALAQRDLSQPAERFPGGLETNSMFPSVPQKAFNPSQSGRSDLFSPAKSSAVKTASAAINPDVQNTRRELFASSRSRPNMRHQSEIPDSQPAMSSEISFLPVAQKKNFTPRSGQKTNNLFAKAAAPVPSLTPVRMQLTRADIKKWQEDSASAIAEDSPESPRRSSLRPLPDRNMSPPKSCLRSPLKPRTPGRVVEFTSSVLSPLAQAQARAERRMSASSNGSAAGPAAVAFAPQRSITIIDEDKENDVSEENEEMDVSMTDVPQADLSNPPKPVEKRLSQTMWSRDHWLLMDELIHLRRRGPFNFRWPAGFQSKSGWLLGKSVNSHGSSLLMEQWHLDVVDAFKAEVGGWDEEVLAKRAFSLIVGERLRREQRAPKAPSVKFV</sequence>
<evidence type="ECO:0000256" key="1">
    <source>
        <dbReference type="SAM" id="MobiDB-lite"/>
    </source>
</evidence>
<evidence type="ECO:0000313" key="2">
    <source>
        <dbReference type="EMBL" id="KAF4856677.1"/>
    </source>
</evidence>
<feature type="compositionally biased region" description="Basic and acidic residues" evidence="1">
    <location>
        <begin position="331"/>
        <end position="344"/>
    </location>
</feature>
<feature type="compositionally biased region" description="Polar residues" evidence="1">
    <location>
        <begin position="170"/>
        <end position="179"/>
    </location>
</feature>
<feature type="region of interest" description="Disordered" evidence="1">
    <location>
        <begin position="93"/>
        <end position="230"/>
    </location>
</feature>
<proteinExistence type="predicted"/>
<feature type="compositionally biased region" description="Low complexity" evidence="1">
    <location>
        <begin position="289"/>
        <end position="299"/>
    </location>
</feature>
<reference evidence="2" key="1">
    <citation type="submission" date="2019-06" db="EMBL/GenBank/DDBJ databases">
        <authorList>
            <person name="Gan P."/>
            <person name="Shirasu K."/>
        </authorList>
    </citation>
    <scope>NUCLEOTIDE SEQUENCE [LARGE SCALE GENOMIC DNA]</scope>
    <source>
        <strain evidence="2">CAD2</strain>
    </source>
</reference>
<feature type="region of interest" description="Disordered" evidence="1">
    <location>
        <begin position="1"/>
        <end position="64"/>
    </location>
</feature>
<feature type="region of interest" description="Disordered" evidence="1">
    <location>
        <begin position="953"/>
        <end position="1214"/>
    </location>
</feature>
<feature type="region of interest" description="Disordered" evidence="1">
    <location>
        <begin position="1246"/>
        <end position="1271"/>
    </location>
</feature>
<evidence type="ECO:0000313" key="3">
    <source>
        <dbReference type="Proteomes" id="UP000711996"/>
    </source>
</evidence>
<feature type="compositionally biased region" description="Acidic residues" evidence="1">
    <location>
        <begin position="1088"/>
        <end position="1120"/>
    </location>
</feature>
<name>A0A9P5K2X6_COLSI</name>
<feature type="compositionally biased region" description="Basic and acidic residues" evidence="1">
    <location>
        <begin position="274"/>
        <end position="286"/>
    </location>
</feature>
<accession>A0A9P5K2X6</accession>
<gene>
    <name evidence="2" type="ORF">CGCSCA2_v008549</name>
</gene>
<feature type="compositionally biased region" description="Acidic residues" evidence="1">
    <location>
        <begin position="578"/>
        <end position="597"/>
    </location>
</feature>
<comment type="caution">
    <text evidence="2">The sequence shown here is derived from an EMBL/GenBank/DDBJ whole genome shotgun (WGS) entry which is preliminary data.</text>
</comment>
<feature type="compositionally biased region" description="Polar residues" evidence="1">
    <location>
        <begin position="894"/>
        <end position="917"/>
    </location>
</feature>
<dbReference type="OrthoDB" id="3946221at2759"/>
<organism evidence="2 3">
    <name type="scientific">Colletotrichum siamense</name>
    <name type="common">Anthracnose fungus</name>
    <dbReference type="NCBI Taxonomy" id="690259"/>
    <lineage>
        <taxon>Eukaryota</taxon>
        <taxon>Fungi</taxon>
        <taxon>Dikarya</taxon>
        <taxon>Ascomycota</taxon>
        <taxon>Pezizomycotina</taxon>
        <taxon>Sordariomycetes</taxon>
        <taxon>Hypocreomycetidae</taxon>
        <taxon>Glomerellales</taxon>
        <taxon>Glomerellaceae</taxon>
        <taxon>Colletotrichum</taxon>
        <taxon>Colletotrichum gloeosporioides species complex</taxon>
    </lineage>
</organism>
<dbReference type="EMBL" id="QPMT01000027">
    <property type="protein sequence ID" value="KAF4856677.1"/>
    <property type="molecule type" value="Genomic_DNA"/>
</dbReference>
<feature type="compositionally biased region" description="Polar residues" evidence="1">
    <location>
        <begin position="502"/>
        <end position="511"/>
    </location>
</feature>
<feature type="region of interest" description="Disordered" evidence="1">
    <location>
        <begin position="246"/>
        <end position="344"/>
    </location>
</feature>
<dbReference type="Proteomes" id="UP000711996">
    <property type="component" value="Unassembled WGS sequence"/>
</dbReference>
<keyword evidence="3" id="KW-1185">Reference proteome</keyword>
<feature type="compositionally biased region" description="Basic and acidic residues" evidence="1">
    <location>
        <begin position="528"/>
        <end position="538"/>
    </location>
</feature>
<protein>
    <submittedName>
        <fullName evidence="2">Uncharacterized protein</fullName>
    </submittedName>
</protein>
<feature type="region of interest" description="Disordered" evidence="1">
    <location>
        <begin position="479"/>
        <end position="939"/>
    </location>
</feature>
<feature type="compositionally biased region" description="Low complexity" evidence="1">
    <location>
        <begin position="991"/>
        <end position="1012"/>
    </location>
</feature>
<feature type="compositionally biased region" description="Low complexity" evidence="1">
    <location>
        <begin position="958"/>
        <end position="971"/>
    </location>
</feature>
<feature type="region of interest" description="Disordered" evidence="1">
    <location>
        <begin position="1316"/>
        <end position="1337"/>
    </location>
</feature>
<feature type="compositionally biased region" description="Polar residues" evidence="1">
    <location>
        <begin position="22"/>
        <end position="44"/>
    </location>
</feature>
<feature type="compositionally biased region" description="Polar residues" evidence="1">
    <location>
        <begin position="651"/>
        <end position="676"/>
    </location>
</feature>
<feature type="region of interest" description="Disordered" evidence="1">
    <location>
        <begin position="1392"/>
        <end position="1436"/>
    </location>
</feature>
<feature type="compositionally biased region" description="Acidic residues" evidence="1">
    <location>
        <begin position="612"/>
        <end position="624"/>
    </location>
</feature>